<dbReference type="Gene3D" id="1.20.1640.10">
    <property type="entry name" value="Multidrug efflux transporter AcrB transmembrane domain"/>
    <property type="match status" value="2"/>
</dbReference>
<dbReference type="AlphaFoldDB" id="A0A4R5DDB2"/>
<accession>A0A4R5DDB2</accession>
<organism evidence="9 10">
    <name type="scientific">Jiangella asiatica</name>
    <dbReference type="NCBI Taxonomy" id="2530372"/>
    <lineage>
        <taxon>Bacteria</taxon>
        <taxon>Bacillati</taxon>
        <taxon>Actinomycetota</taxon>
        <taxon>Actinomycetes</taxon>
        <taxon>Jiangellales</taxon>
        <taxon>Jiangellaceae</taxon>
        <taxon>Jiangella</taxon>
    </lineage>
</organism>
<keyword evidence="3" id="KW-1003">Cell membrane</keyword>
<feature type="transmembrane region" description="Helical" evidence="7">
    <location>
        <begin position="177"/>
        <end position="196"/>
    </location>
</feature>
<proteinExistence type="inferred from homology"/>
<keyword evidence="6 7" id="KW-0472">Membrane</keyword>
<dbReference type="EMBL" id="SMKZ01000009">
    <property type="protein sequence ID" value="TDE11786.1"/>
    <property type="molecule type" value="Genomic_DNA"/>
</dbReference>
<evidence type="ECO:0000259" key="8">
    <source>
        <dbReference type="PROSITE" id="PS50156"/>
    </source>
</evidence>
<dbReference type="PANTHER" id="PTHR33406:SF11">
    <property type="entry name" value="MEMBRANE PROTEIN SCO6666-RELATED"/>
    <property type="match status" value="1"/>
</dbReference>
<keyword evidence="10" id="KW-1185">Reference proteome</keyword>
<dbReference type="RefSeq" id="WP_131893345.1">
    <property type="nucleotide sequence ID" value="NZ_SMKZ01000009.1"/>
</dbReference>
<dbReference type="Pfam" id="PF03176">
    <property type="entry name" value="MMPL"/>
    <property type="match status" value="2"/>
</dbReference>
<evidence type="ECO:0000256" key="3">
    <source>
        <dbReference type="ARBA" id="ARBA00022475"/>
    </source>
</evidence>
<feature type="transmembrane region" description="Helical" evidence="7">
    <location>
        <begin position="368"/>
        <end position="388"/>
    </location>
</feature>
<evidence type="ECO:0000256" key="4">
    <source>
        <dbReference type="ARBA" id="ARBA00022692"/>
    </source>
</evidence>
<comment type="similarity">
    <text evidence="2">Belongs to the resistance-nodulation-cell division (RND) (TC 2.A.6) family. MmpL subfamily.</text>
</comment>
<feature type="transmembrane region" description="Helical" evidence="7">
    <location>
        <begin position="564"/>
        <end position="586"/>
    </location>
</feature>
<evidence type="ECO:0000256" key="2">
    <source>
        <dbReference type="ARBA" id="ARBA00010157"/>
    </source>
</evidence>
<feature type="transmembrane region" description="Helical" evidence="7">
    <location>
        <begin position="203"/>
        <end position="223"/>
    </location>
</feature>
<dbReference type="InterPro" id="IPR000731">
    <property type="entry name" value="SSD"/>
</dbReference>
<evidence type="ECO:0000313" key="10">
    <source>
        <dbReference type="Proteomes" id="UP000294739"/>
    </source>
</evidence>
<dbReference type="Proteomes" id="UP000294739">
    <property type="component" value="Unassembled WGS sequence"/>
</dbReference>
<comment type="caution">
    <text evidence="9">The sequence shown here is derived from an EMBL/GenBank/DDBJ whole genome shotgun (WGS) entry which is preliminary data.</text>
</comment>
<evidence type="ECO:0000256" key="7">
    <source>
        <dbReference type="SAM" id="Phobius"/>
    </source>
</evidence>
<feature type="transmembrane region" description="Helical" evidence="7">
    <location>
        <begin position="308"/>
        <end position="333"/>
    </location>
</feature>
<dbReference type="InterPro" id="IPR004869">
    <property type="entry name" value="MMPL_dom"/>
</dbReference>
<dbReference type="OrthoDB" id="7051771at2"/>
<sequence length="748" mass="78018">MLRRLSGLATRRRRAVLVVTVLLVLVAGVASSTLFGKLSAGGWDDPGSESGQATDLLEDTFGQSPPNLALLVTAGDGVDDPAVSAAGAELAQRLADEPHVRDVVSYWTAGQATQLRSEDGEKALVLATITGDETEVNERVGGLADDYGGSLADGVTVEVGGFAAFSHELTEQSEKDVVTGELIVFPVTLIALVLVFGGVLAALLPLAVAGVTAMLAMGLLWVLAEMTELSVLAANVVTLAGLGLAIDYSLLMVNRFREELASGREVPDAIRATMASAGRTVVFASLTVCIALATLTLFPLGAMRSLGYAGVVTALLAAAASLVVLPALFAVLGNKVAATRFRRRPAGDAAAENGFWHRLAMFVMRRPIPIATAVIAVLMLLGAPFLGMKLGYLDERVMPESSQSRHVATTIREEFPSGEQEALQVVAPSAVAEAEAGPDPVVVDDYAAQLSALDNVSRVDGLTGSYVDGAQVAPAGPQHERFAAGDAVYWVVVPDPGTTDQTRDLVTAVRAADAPFETVVGGTPAMAEDSDRALLDRLPLALGGVGLAMVVLLFLLTGSVVLPFLALVLSTLSLSATFGAMVWIFQDGNLSDLFGFTVTGTTISTVPVMLFALAFGLAMDYQVFMLSRIREEYERGASPTAAVALGLERVGRIVTAAAVLISIVFLAFLISDITYMKAFGVGLPLAVLIDATLIRGALLPAAMRLGGRATWWAPGPLRRLHARFGLRESSASAAEDPASTGSEHAAVK</sequence>
<feature type="transmembrane region" description="Helical" evidence="7">
    <location>
        <begin position="538"/>
        <end position="557"/>
    </location>
</feature>
<dbReference type="PANTHER" id="PTHR33406">
    <property type="entry name" value="MEMBRANE PROTEIN MJ1562-RELATED"/>
    <property type="match status" value="1"/>
</dbReference>
<protein>
    <submittedName>
        <fullName evidence="9">MMPL family transporter</fullName>
    </submittedName>
</protein>
<feature type="transmembrane region" description="Helical" evidence="7">
    <location>
        <begin position="606"/>
        <end position="629"/>
    </location>
</feature>
<evidence type="ECO:0000256" key="5">
    <source>
        <dbReference type="ARBA" id="ARBA00022989"/>
    </source>
</evidence>
<feature type="transmembrane region" description="Helical" evidence="7">
    <location>
        <begin position="229"/>
        <end position="251"/>
    </location>
</feature>
<reference evidence="9 10" key="1">
    <citation type="submission" date="2019-03" db="EMBL/GenBank/DDBJ databases">
        <title>Draft genome sequences of novel Actinobacteria.</title>
        <authorList>
            <person name="Sahin N."/>
            <person name="Ay H."/>
            <person name="Saygin H."/>
        </authorList>
    </citation>
    <scope>NUCLEOTIDE SEQUENCE [LARGE SCALE GENOMIC DNA]</scope>
    <source>
        <strain evidence="9 10">5K138</strain>
    </source>
</reference>
<name>A0A4R5DDB2_9ACTN</name>
<dbReference type="PROSITE" id="PS50156">
    <property type="entry name" value="SSD"/>
    <property type="match status" value="1"/>
</dbReference>
<dbReference type="InterPro" id="IPR050545">
    <property type="entry name" value="Mycobact_MmpL"/>
</dbReference>
<evidence type="ECO:0000256" key="6">
    <source>
        <dbReference type="ARBA" id="ARBA00023136"/>
    </source>
</evidence>
<dbReference type="InParanoid" id="A0A4R5DDB2"/>
<keyword evidence="5 7" id="KW-1133">Transmembrane helix</keyword>
<feature type="transmembrane region" description="Helical" evidence="7">
    <location>
        <begin position="676"/>
        <end position="698"/>
    </location>
</feature>
<comment type="subcellular location">
    <subcellularLocation>
        <location evidence="1">Cell membrane</location>
        <topology evidence="1">Multi-pass membrane protein</topology>
    </subcellularLocation>
</comment>
<feature type="transmembrane region" description="Helical" evidence="7">
    <location>
        <begin position="650"/>
        <end position="670"/>
    </location>
</feature>
<keyword evidence="4 7" id="KW-0812">Transmembrane</keyword>
<feature type="domain" description="SSD" evidence="8">
    <location>
        <begin position="187"/>
        <end position="331"/>
    </location>
</feature>
<gene>
    <name evidence="9" type="ORF">E1269_08450</name>
</gene>
<evidence type="ECO:0000313" key="9">
    <source>
        <dbReference type="EMBL" id="TDE11786.1"/>
    </source>
</evidence>
<dbReference type="SUPFAM" id="SSF82866">
    <property type="entry name" value="Multidrug efflux transporter AcrB transmembrane domain"/>
    <property type="match status" value="2"/>
</dbReference>
<dbReference type="GO" id="GO:0005886">
    <property type="term" value="C:plasma membrane"/>
    <property type="evidence" value="ECO:0007669"/>
    <property type="project" value="UniProtKB-SubCell"/>
</dbReference>
<evidence type="ECO:0000256" key="1">
    <source>
        <dbReference type="ARBA" id="ARBA00004651"/>
    </source>
</evidence>
<feature type="transmembrane region" description="Helical" evidence="7">
    <location>
        <begin position="281"/>
        <end position="302"/>
    </location>
</feature>